<feature type="transmembrane region" description="Helical" evidence="1">
    <location>
        <begin position="609"/>
        <end position="629"/>
    </location>
</feature>
<keyword evidence="1" id="KW-1133">Transmembrane helix</keyword>
<accession>A0ABS7PV45</accession>
<keyword evidence="1" id="KW-0472">Membrane</keyword>
<dbReference type="PANTHER" id="PTHR46825">
    <property type="entry name" value="D-ALANYL-D-ALANINE-CARBOXYPEPTIDASE/ENDOPEPTIDASE AMPH"/>
    <property type="match status" value="1"/>
</dbReference>
<proteinExistence type="predicted"/>
<dbReference type="Proteomes" id="UP000706039">
    <property type="component" value="Unassembled WGS sequence"/>
</dbReference>
<dbReference type="InterPro" id="IPR012338">
    <property type="entry name" value="Beta-lactam/transpept-like"/>
</dbReference>
<keyword evidence="5" id="KW-1185">Reference proteome</keyword>
<feature type="transmembrane region" description="Helical" evidence="1">
    <location>
        <begin position="519"/>
        <end position="546"/>
    </location>
</feature>
<feature type="transmembrane region" description="Helical" evidence="1">
    <location>
        <begin position="566"/>
        <end position="589"/>
    </location>
</feature>
<gene>
    <name evidence="4" type="ORF">K7G82_22795</name>
</gene>
<dbReference type="SUPFAM" id="SSF56601">
    <property type="entry name" value="beta-lactamase/transpeptidase-like"/>
    <property type="match status" value="1"/>
</dbReference>
<evidence type="ECO:0000313" key="4">
    <source>
        <dbReference type="EMBL" id="MBY8825148.1"/>
    </source>
</evidence>
<keyword evidence="2" id="KW-0732">Signal</keyword>
<organism evidence="4 5">
    <name type="scientific">Sphingomonas colocasiae</name>
    <dbReference type="NCBI Taxonomy" id="1848973"/>
    <lineage>
        <taxon>Bacteria</taxon>
        <taxon>Pseudomonadati</taxon>
        <taxon>Pseudomonadota</taxon>
        <taxon>Alphaproteobacteria</taxon>
        <taxon>Sphingomonadales</taxon>
        <taxon>Sphingomonadaceae</taxon>
        <taxon>Sphingomonas</taxon>
    </lineage>
</organism>
<dbReference type="PANTHER" id="PTHR46825:SF9">
    <property type="entry name" value="BETA-LACTAMASE-RELATED DOMAIN-CONTAINING PROTEIN"/>
    <property type="match status" value="1"/>
</dbReference>
<dbReference type="InterPro" id="IPR001466">
    <property type="entry name" value="Beta-lactam-related"/>
</dbReference>
<dbReference type="Gene3D" id="3.40.710.10">
    <property type="entry name" value="DD-peptidase/beta-lactamase superfamily"/>
    <property type="match status" value="1"/>
</dbReference>
<feature type="domain" description="Beta-lactamase-related" evidence="3">
    <location>
        <begin position="71"/>
        <end position="391"/>
    </location>
</feature>
<dbReference type="EMBL" id="JAINVV010000011">
    <property type="protein sequence ID" value="MBY8825148.1"/>
    <property type="molecule type" value="Genomic_DNA"/>
</dbReference>
<reference evidence="4 5" key="1">
    <citation type="submission" date="2021-08" db="EMBL/GenBank/DDBJ databases">
        <authorList>
            <person name="Tuo L."/>
        </authorList>
    </citation>
    <scope>NUCLEOTIDE SEQUENCE [LARGE SCALE GENOMIC DNA]</scope>
    <source>
        <strain evidence="4 5">JCM 31229</strain>
    </source>
</reference>
<evidence type="ECO:0000259" key="3">
    <source>
        <dbReference type="Pfam" id="PF00144"/>
    </source>
</evidence>
<keyword evidence="1" id="KW-0812">Transmembrane</keyword>
<comment type="caution">
    <text evidence="4">The sequence shown here is derived from an EMBL/GenBank/DDBJ whole genome shotgun (WGS) entry which is preliminary data.</text>
</comment>
<feature type="chain" id="PRO_5045051533" evidence="2">
    <location>
        <begin position="23"/>
        <end position="667"/>
    </location>
</feature>
<dbReference type="RefSeq" id="WP_222992250.1">
    <property type="nucleotide sequence ID" value="NZ_JAINVV010000011.1"/>
</dbReference>
<name>A0ABS7PV45_9SPHN</name>
<evidence type="ECO:0000256" key="1">
    <source>
        <dbReference type="SAM" id="Phobius"/>
    </source>
</evidence>
<evidence type="ECO:0000256" key="2">
    <source>
        <dbReference type="SAM" id="SignalP"/>
    </source>
</evidence>
<protein>
    <submittedName>
        <fullName evidence="4">Beta-lactamase family protein</fullName>
    </submittedName>
</protein>
<dbReference type="InterPro" id="IPR050491">
    <property type="entry name" value="AmpC-like"/>
</dbReference>
<dbReference type="Pfam" id="PF00144">
    <property type="entry name" value="Beta-lactamase"/>
    <property type="match status" value="1"/>
</dbReference>
<evidence type="ECO:0000313" key="5">
    <source>
        <dbReference type="Proteomes" id="UP000706039"/>
    </source>
</evidence>
<feature type="transmembrane region" description="Helical" evidence="1">
    <location>
        <begin position="641"/>
        <end position="663"/>
    </location>
</feature>
<feature type="signal peptide" evidence="2">
    <location>
        <begin position="1"/>
        <end position="22"/>
    </location>
</feature>
<sequence>MRRGLILGGLLAAAVAAWPAVSQQTAPAVAPAPSTAAPALSAPATTAPAAPVQLPTGTPELTAADVGAWLDGNIPAALKQGKIAGATVVVVKDGQVIAKKGYGYADMAAKKPMDPDLTTTRIGSTSKLFTWTAVMQLVEQGKIDLDADINRYLDFKITPRGNRPITMNDLMTHRGGFEEGLKDVLETDPKRLKTNEAYLKENQRPMLFPAGEVPAYSNYGTSLAGYIVQRVSGMPFDDYIERNILGPLQMAHTSFRQPLPANLAGNASKGYTQSNRAPDKFELITTGPAGSVSATGADMANFMIAHLQNGRFGDMQILKPETAALMHSSTIKLPDGFDTMAHGFFRGHRNGQLFIGHGGDTIVFHTDMNLLPEKNVGIFVSFNSRGENGAVYGARERLFDMFMDRYYPAPEQKDPPAIASAAQDAQALAGRYESSRRVESGFISLFYLIQQDQVTANEDGTISLSSVEDKKFREVAPNLWREIGGTRELLVSQTGGRLTIADSTNPTSVMQKAPFLRNAMLNTMIIVLSLLTLLATLILWPVAAWLRRKHQLPATVTGRPALAQRLTRVAAGADLAYLACWYTVLSPLLETRLDVYNSGLDGWLRTLQFAGIVPIAGAAIGLWNLWLTVRSDRGWGDKTRAVLVAAALLGFLWFATMGGLISFNTNY</sequence>